<feature type="signal peptide" evidence="1">
    <location>
        <begin position="1"/>
        <end position="20"/>
    </location>
</feature>
<protein>
    <submittedName>
        <fullName evidence="2">Putative secreted protein</fullName>
    </submittedName>
</protein>
<evidence type="ECO:0000313" key="2">
    <source>
        <dbReference type="EMBL" id="NOV51438.1"/>
    </source>
</evidence>
<feature type="chain" id="PRO_5026918602" evidence="1">
    <location>
        <begin position="21"/>
        <end position="82"/>
    </location>
</feature>
<proteinExistence type="predicted"/>
<keyword evidence="1" id="KW-0732">Signal</keyword>
<organism evidence="2">
    <name type="scientific">Xenopsylla cheopis</name>
    <name type="common">Oriental rat flea</name>
    <name type="synonym">Pulex cheopis</name>
    <dbReference type="NCBI Taxonomy" id="163159"/>
    <lineage>
        <taxon>Eukaryota</taxon>
        <taxon>Metazoa</taxon>
        <taxon>Ecdysozoa</taxon>
        <taxon>Arthropoda</taxon>
        <taxon>Hexapoda</taxon>
        <taxon>Insecta</taxon>
        <taxon>Pterygota</taxon>
        <taxon>Neoptera</taxon>
        <taxon>Endopterygota</taxon>
        <taxon>Siphonaptera</taxon>
        <taxon>Pulicidae</taxon>
        <taxon>Xenopsyllinae</taxon>
        <taxon>Xenopsylla</taxon>
    </lineage>
</organism>
<accession>A0A6M2E1Z6</accession>
<evidence type="ECO:0000256" key="1">
    <source>
        <dbReference type="SAM" id="SignalP"/>
    </source>
</evidence>
<dbReference type="AlphaFoldDB" id="A0A6M2E1Z6"/>
<reference evidence="2" key="1">
    <citation type="submission" date="2020-03" db="EMBL/GenBank/DDBJ databases">
        <title>Transcriptomic Profiling of the Digestive Tract of the Rat Flea, Xenopsylla cheopis, Following Blood Feeding and Infection with Yersinia pestis.</title>
        <authorList>
            <person name="Bland D.M."/>
            <person name="Martens C.A."/>
            <person name="Virtaneva K."/>
            <person name="Kanakabandi K."/>
            <person name="Long D."/>
            <person name="Rosenke R."/>
            <person name="Saturday G.A."/>
            <person name="Hoyt F.H."/>
            <person name="Bruno D.P."/>
            <person name="Ribeiro J.M.C."/>
            <person name="Hinnebusch J."/>
        </authorList>
    </citation>
    <scope>NUCLEOTIDE SEQUENCE</scope>
</reference>
<name>A0A6M2E1Z6_XENCH</name>
<sequence length="82" mass="9348">MLHLATFMTVALNFVHHLFSNIVLYNICQPKARVATKSNAFYDLDRRFRRSTTERTSRRGGSLEGKVLVCGVYGRHCDTGNK</sequence>
<dbReference type="EMBL" id="GIIL01007712">
    <property type="protein sequence ID" value="NOV51438.1"/>
    <property type="molecule type" value="Transcribed_RNA"/>
</dbReference>